<accession>A0A061DAX5</accession>
<dbReference type="Gene3D" id="1.10.472.80">
    <property type="entry name" value="Ypt/Rab-GAP domain of gyp1p, domain 3"/>
    <property type="match status" value="1"/>
</dbReference>
<dbReference type="KEGG" id="bbig:BBBOND_0212160"/>
<dbReference type="GO" id="GO:0005096">
    <property type="term" value="F:GTPase activator activity"/>
    <property type="evidence" value="ECO:0007669"/>
    <property type="project" value="UniProtKB-KW"/>
</dbReference>
<reference evidence="4" key="1">
    <citation type="submission" date="2014-06" db="EMBL/GenBank/DDBJ databases">
        <authorList>
            <person name="Aslett M."/>
            <person name="De Silva N."/>
        </authorList>
    </citation>
    <scope>NUCLEOTIDE SEQUENCE [LARGE SCALE GENOMIC DNA]</scope>
    <source>
        <strain evidence="4">Bond</strain>
    </source>
</reference>
<organism evidence="3 4">
    <name type="scientific">Babesia bigemina</name>
    <dbReference type="NCBI Taxonomy" id="5866"/>
    <lineage>
        <taxon>Eukaryota</taxon>
        <taxon>Sar</taxon>
        <taxon>Alveolata</taxon>
        <taxon>Apicomplexa</taxon>
        <taxon>Aconoidasida</taxon>
        <taxon>Piroplasmida</taxon>
        <taxon>Babesiidae</taxon>
        <taxon>Babesia</taxon>
    </lineage>
</organism>
<dbReference type="Proteomes" id="UP000033188">
    <property type="component" value="Chromosome 2"/>
</dbReference>
<dbReference type="OrthoDB" id="294251at2759"/>
<dbReference type="PANTHER" id="PTHR47219:SF9">
    <property type="entry name" value="GTPASE ACTIVATING PROTEIN AND CENTROSOME-ASSOCIATED, ISOFORM B"/>
    <property type="match status" value="1"/>
</dbReference>
<dbReference type="SUPFAM" id="SSF47923">
    <property type="entry name" value="Ypt/Rab-GAP domain of gyp1p"/>
    <property type="match status" value="2"/>
</dbReference>
<dbReference type="PROSITE" id="PS50086">
    <property type="entry name" value="TBC_RABGAP"/>
    <property type="match status" value="1"/>
</dbReference>
<dbReference type="GeneID" id="24564615"/>
<dbReference type="InterPro" id="IPR050302">
    <property type="entry name" value="Rab_GAP_TBC_domain"/>
</dbReference>
<dbReference type="InterPro" id="IPR035969">
    <property type="entry name" value="Rab-GAP_TBC_sf"/>
</dbReference>
<dbReference type="FunFam" id="1.10.8.270:FF:000001">
    <property type="entry name" value="TBC1 domain family member 1"/>
    <property type="match status" value="1"/>
</dbReference>
<proteinExistence type="predicted"/>
<evidence type="ECO:0000313" key="3">
    <source>
        <dbReference type="EMBL" id="CDR96074.1"/>
    </source>
</evidence>
<sequence>MRLPWKTGRRIGTVTCVVLVAERQNECVKQQKTRRKEKTKVTQRMLNCVSNYERGSLWKRWVKTEEHRNALPRDIYRHLVAFDITELDVEIRKDIHRTFPQHTVFRDAKYAQDALFNVLKAYALYNPDVGYCQGMSFIAGMLVLYMNEEDAFFTMVGVMEKNDAKRLFLPQMPLLVRYCSVLDDYVRRKMRKLYRHLRTQDIDTAIIATQWFLTMFTYSFTLDAAALLWDVILARDGNFVVPIAIVILKLLEVGAD</sequence>
<gene>
    <name evidence="3" type="ORF">BBBOND_0212160</name>
</gene>
<evidence type="ECO:0000313" key="4">
    <source>
        <dbReference type="Proteomes" id="UP000033188"/>
    </source>
</evidence>
<evidence type="ECO:0000259" key="2">
    <source>
        <dbReference type="PROSITE" id="PS50086"/>
    </source>
</evidence>
<dbReference type="STRING" id="5866.A0A061DAX5"/>
<dbReference type="Gene3D" id="1.10.8.270">
    <property type="entry name" value="putative rabgap domain of human tbc1 domain family member 14 like domains"/>
    <property type="match status" value="1"/>
</dbReference>
<keyword evidence="4" id="KW-1185">Reference proteome</keyword>
<dbReference type="GO" id="GO:0031267">
    <property type="term" value="F:small GTPase binding"/>
    <property type="evidence" value="ECO:0007669"/>
    <property type="project" value="TreeGrafter"/>
</dbReference>
<dbReference type="OMA" id="QDITQYC"/>
<keyword evidence="1" id="KW-0343">GTPase activation</keyword>
<dbReference type="RefSeq" id="XP_012768260.1">
    <property type="nucleotide sequence ID" value="XM_012912806.1"/>
</dbReference>
<dbReference type="SMART" id="SM00164">
    <property type="entry name" value="TBC"/>
    <property type="match status" value="1"/>
</dbReference>
<dbReference type="EMBL" id="LK391708">
    <property type="protein sequence ID" value="CDR96074.1"/>
    <property type="molecule type" value="Genomic_DNA"/>
</dbReference>
<protein>
    <submittedName>
        <fullName evidence="3">TBC domain containing protein, putative</fullName>
    </submittedName>
</protein>
<dbReference type="InterPro" id="IPR000195">
    <property type="entry name" value="Rab-GAP-TBC_dom"/>
</dbReference>
<name>A0A061DAX5_BABBI</name>
<feature type="domain" description="Rab-GAP TBC" evidence="2">
    <location>
        <begin position="48"/>
        <end position="236"/>
    </location>
</feature>
<dbReference type="AlphaFoldDB" id="A0A061DAX5"/>
<dbReference type="Pfam" id="PF00566">
    <property type="entry name" value="RabGAP-TBC"/>
    <property type="match status" value="1"/>
</dbReference>
<evidence type="ECO:0000256" key="1">
    <source>
        <dbReference type="ARBA" id="ARBA00022468"/>
    </source>
</evidence>
<dbReference type="PANTHER" id="PTHR47219">
    <property type="entry name" value="RAB GTPASE-ACTIVATING PROTEIN 1-LIKE"/>
    <property type="match status" value="1"/>
</dbReference>
<dbReference type="VEuPathDB" id="PiroplasmaDB:BBBOND_0212160"/>